<evidence type="ECO:0000313" key="1">
    <source>
        <dbReference type="EMBL" id="SVD03439.1"/>
    </source>
</evidence>
<feature type="non-terminal residue" evidence="1">
    <location>
        <position position="272"/>
    </location>
</feature>
<organism evidence="1">
    <name type="scientific">marine metagenome</name>
    <dbReference type="NCBI Taxonomy" id="408172"/>
    <lineage>
        <taxon>unclassified sequences</taxon>
        <taxon>metagenomes</taxon>
        <taxon>ecological metagenomes</taxon>
    </lineage>
</organism>
<protein>
    <recommendedName>
        <fullName evidence="2">GSCFA domain-containing protein</fullName>
    </recommendedName>
</protein>
<evidence type="ECO:0008006" key="2">
    <source>
        <dbReference type="Google" id="ProtNLM"/>
    </source>
</evidence>
<dbReference type="EMBL" id="UINC01125538">
    <property type="protein sequence ID" value="SVD03439.1"/>
    <property type="molecule type" value="Genomic_DNA"/>
</dbReference>
<feature type="non-terminal residue" evidence="1">
    <location>
        <position position="1"/>
    </location>
</feature>
<dbReference type="AlphaFoldDB" id="A0A382S0I1"/>
<reference evidence="1" key="1">
    <citation type="submission" date="2018-05" db="EMBL/GenBank/DDBJ databases">
        <authorList>
            <person name="Lanie J.A."/>
            <person name="Ng W.-L."/>
            <person name="Kazmierczak K.M."/>
            <person name="Andrzejewski T.M."/>
            <person name="Davidsen T.M."/>
            <person name="Wayne K.J."/>
            <person name="Tettelin H."/>
            <person name="Glass J.I."/>
            <person name="Rusch D."/>
            <person name="Podicherti R."/>
            <person name="Tsui H.-C.T."/>
            <person name="Winkler M.E."/>
        </authorList>
    </citation>
    <scope>NUCLEOTIDE SEQUENCE</scope>
</reference>
<proteinExistence type="predicted"/>
<name>A0A382S0I1_9ZZZZ</name>
<gene>
    <name evidence="1" type="ORF">METZ01_LOCUS356293</name>
</gene>
<accession>A0A382S0I1</accession>
<sequence length="272" mass="31600">VSGCSYTHNYAESQKLEEFPIWSEVLAEKLDMEVINLSECGFGNKAIYTTLVETMLEEKNVGFVVAMWSEFQRQSWYIDTSPESYHHSAFPVQHDKPWRCFLPERIVLDADWHDQFYEPPRLNPKKTLAKGGSTLKYELSKLIKERKLDSVRAGAVHSLGYMFAFQNICENMNIPYLQMQGCRSVMGKWPVETHRVTTKQLAKYIIGSPYLNKMSDNFIGWPIIESIGGYCFDTLLSKHKPHFRISEEDTHPNNKGHEFIAGVMYDEYKKIY</sequence>